<proteinExistence type="predicted"/>
<evidence type="ECO:0000313" key="1">
    <source>
        <dbReference type="EMBL" id="MBB6179340.1"/>
    </source>
</evidence>
<dbReference type="AlphaFoldDB" id="A0A7W9YW30"/>
<name>A0A7W9YW30_9HYPH</name>
<evidence type="ECO:0000313" key="2">
    <source>
        <dbReference type="Proteomes" id="UP000535501"/>
    </source>
</evidence>
<gene>
    <name evidence="1" type="ORF">HNQ75_001294</name>
</gene>
<organism evidence="1 2">
    <name type="scientific">Pseudorhizobium flavum</name>
    <dbReference type="NCBI Taxonomy" id="1335061"/>
    <lineage>
        <taxon>Bacteria</taxon>
        <taxon>Pseudomonadati</taxon>
        <taxon>Pseudomonadota</taxon>
        <taxon>Alphaproteobacteria</taxon>
        <taxon>Hyphomicrobiales</taxon>
        <taxon>Rhizobiaceae</taxon>
        <taxon>Rhizobium/Agrobacterium group</taxon>
        <taxon>Pseudorhizobium</taxon>
    </lineage>
</organism>
<protein>
    <submittedName>
        <fullName evidence="1">Uncharacterized protein</fullName>
    </submittedName>
</protein>
<comment type="caution">
    <text evidence="1">The sequence shown here is derived from an EMBL/GenBank/DDBJ whole genome shotgun (WGS) entry which is preliminary data.</text>
</comment>
<accession>A0A7W9YW30</accession>
<dbReference type="EMBL" id="JACHEJ010000002">
    <property type="protein sequence ID" value="MBB6179340.1"/>
    <property type="molecule type" value="Genomic_DNA"/>
</dbReference>
<keyword evidence="2" id="KW-1185">Reference proteome</keyword>
<dbReference type="RefSeq" id="WP_052638187.1">
    <property type="nucleotide sequence ID" value="NZ_JACHEJ010000002.1"/>
</dbReference>
<dbReference type="Proteomes" id="UP000535501">
    <property type="component" value="Unassembled WGS sequence"/>
</dbReference>
<reference evidence="1 2" key="1">
    <citation type="submission" date="2020-08" db="EMBL/GenBank/DDBJ databases">
        <title>Genomic Encyclopedia of Type Strains, Phase IV (KMG-IV): sequencing the most valuable type-strain genomes for metagenomic binning, comparative biology and taxonomic classification.</title>
        <authorList>
            <person name="Goeker M."/>
        </authorList>
    </citation>
    <scope>NUCLEOTIDE SEQUENCE [LARGE SCALE GENOMIC DNA]</scope>
    <source>
        <strain evidence="1 2">DSM 102134</strain>
    </source>
</reference>
<sequence length="87" mass="9904">MSIYYRYSDDAAPGALVVRLYRSADEVRAFIREKASDGAGDSIFPGEEMEPEAAFRMAENKNRDNDHPIYVELMEGISWNPSWGELQ</sequence>